<proteinExistence type="evidence at transcript level"/>
<keyword evidence="1" id="KW-0732">Signal</keyword>
<organism evidence="2">
    <name type="scientific">Colletotrichum higginsianum</name>
    <dbReference type="NCBI Taxonomy" id="80884"/>
    <lineage>
        <taxon>Eukaryota</taxon>
        <taxon>Fungi</taxon>
        <taxon>Dikarya</taxon>
        <taxon>Ascomycota</taxon>
        <taxon>Pezizomycotina</taxon>
        <taxon>Sordariomycetes</taxon>
        <taxon>Hypocreomycetidae</taxon>
        <taxon>Glomerellales</taxon>
        <taxon>Glomerellaceae</taxon>
        <taxon>Colletotrichum</taxon>
        <taxon>Colletotrichum destructivum species complex</taxon>
    </lineage>
</organism>
<dbReference type="EMBL" id="HE651242">
    <property type="protein sequence ID" value="CCF70961.1"/>
    <property type="molecule type" value="mRNA"/>
</dbReference>
<name>I2G7F9_9PEZI</name>
<dbReference type="AlphaFoldDB" id="I2G7F9"/>
<reference evidence="2" key="2">
    <citation type="submission" date="2012-01" db="EMBL/GenBank/DDBJ databases">
        <authorList>
            <person name="Kleemann D."/>
        </authorList>
    </citation>
    <scope>NUCLEOTIDE SEQUENCE</scope>
    <source>
        <strain evidence="2">IMI349063A</strain>
        <tissue evidence="2">Infected leaf material</tissue>
    </source>
</reference>
<gene>
    <name evidence="2" type="primary">EC79</name>
</gene>
<feature type="signal peptide" evidence="1">
    <location>
        <begin position="1"/>
        <end position="21"/>
    </location>
</feature>
<evidence type="ECO:0000256" key="1">
    <source>
        <dbReference type="SAM" id="SignalP"/>
    </source>
</evidence>
<reference evidence="2" key="1">
    <citation type="journal article" date="2012" name="PLoS Pathog.">
        <title>Sequential delivery of host-induced virulence effectors by appressoria and intracellular hyphae of the phytopathogen Colletotrichum higginsianum.</title>
        <authorList>
            <person name="Kleemann J."/>
            <person name="Rincon-Rivera L.J."/>
            <person name="Takahara H."/>
            <person name="Neumann U."/>
            <person name="van Themaat E.V.L."/>
            <person name="van der Does H.C."/>
            <person name="Hacquard S."/>
            <person name="Stueber K."/>
            <person name="Will I."/>
            <person name="Schmalenbach W."/>
            <person name="Schmelzer E."/>
            <person name="O'Connell R."/>
        </authorList>
    </citation>
    <scope>NUCLEOTIDE SEQUENCE</scope>
    <source>
        <strain evidence="2">IMI349063A</strain>
        <tissue evidence="2">Infected leaf material</tissue>
    </source>
</reference>
<accession>I2G7F9</accession>
<protein>
    <submittedName>
        <fullName evidence="2">EC79 protein</fullName>
    </submittedName>
</protein>
<sequence>MCLSSFSLSLSLSVCLSLCLSLICETRPPSVNKNIKNKIKPWEEERK</sequence>
<feature type="chain" id="PRO_5003659202" evidence="1">
    <location>
        <begin position="22"/>
        <end position="47"/>
    </location>
</feature>
<evidence type="ECO:0000313" key="2">
    <source>
        <dbReference type="EMBL" id="CCF70961.1"/>
    </source>
</evidence>